<evidence type="ECO:0000259" key="9">
    <source>
        <dbReference type="PROSITE" id="PS51332"/>
    </source>
</evidence>
<dbReference type="PANTHER" id="PTHR43409:SF7">
    <property type="entry name" value="BLL1977 PROTEIN"/>
    <property type="match status" value="1"/>
</dbReference>
<comment type="caution">
    <text evidence="11">The sequence shown here is derived from an EMBL/GenBank/DDBJ whole genome shotgun (WGS) entry which is preliminary data.</text>
</comment>
<dbReference type="AlphaFoldDB" id="W4LY18"/>
<organism evidence="11 12">
    <name type="scientific">Entotheonella factor</name>
    <dbReference type="NCBI Taxonomy" id="1429438"/>
    <lineage>
        <taxon>Bacteria</taxon>
        <taxon>Pseudomonadati</taxon>
        <taxon>Nitrospinota/Tectimicrobiota group</taxon>
        <taxon>Candidatus Tectimicrobiota</taxon>
        <taxon>Candidatus Entotheonellia</taxon>
        <taxon>Candidatus Entotheonellales</taxon>
        <taxon>Candidatus Entotheonellaceae</taxon>
        <taxon>Candidatus Entotheonella</taxon>
    </lineage>
</organism>
<dbReference type="InterPro" id="IPR006638">
    <property type="entry name" value="Elp3/MiaA/NifB-like_rSAM"/>
</dbReference>
<dbReference type="SFLD" id="SFLDS00029">
    <property type="entry name" value="Radical_SAM"/>
    <property type="match status" value="1"/>
</dbReference>
<feature type="domain" description="B12-binding" evidence="9">
    <location>
        <begin position="1"/>
        <end position="138"/>
    </location>
</feature>
<evidence type="ECO:0000256" key="8">
    <source>
        <dbReference type="ARBA" id="ARBA00023014"/>
    </source>
</evidence>
<keyword evidence="3" id="KW-0489">Methyltransferase</keyword>
<dbReference type="Gene3D" id="3.40.50.280">
    <property type="entry name" value="Cobalamin-binding domain"/>
    <property type="match status" value="1"/>
</dbReference>
<accession>W4LY18</accession>
<dbReference type="EMBL" id="AZHW01000118">
    <property type="protein sequence ID" value="ETX02656.1"/>
    <property type="molecule type" value="Genomic_DNA"/>
</dbReference>
<dbReference type="PATRIC" id="fig|1429438.4.peg.723"/>
<dbReference type="GO" id="GO:0051539">
    <property type="term" value="F:4 iron, 4 sulfur cluster binding"/>
    <property type="evidence" value="ECO:0007669"/>
    <property type="project" value="UniProtKB-KW"/>
</dbReference>
<gene>
    <name evidence="11" type="ORF">ETSY1_02795</name>
</gene>
<dbReference type="PROSITE" id="PS51332">
    <property type="entry name" value="B12_BINDING"/>
    <property type="match status" value="1"/>
</dbReference>
<protein>
    <submittedName>
        <fullName evidence="11">Uncharacterized protein</fullName>
    </submittedName>
</protein>
<dbReference type="PROSITE" id="PS51918">
    <property type="entry name" value="RADICAL_SAM"/>
    <property type="match status" value="1"/>
</dbReference>
<dbReference type="GO" id="GO:0031419">
    <property type="term" value="F:cobalamin binding"/>
    <property type="evidence" value="ECO:0007669"/>
    <property type="project" value="InterPro"/>
</dbReference>
<dbReference type="Pfam" id="PF04055">
    <property type="entry name" value="Radical_SAM"/>
    <property type="match status" value="1"/>
</dbReference>
<reference evidence="11 12" key="1">
    <citation type="journal article" date="2014" name="Nature">
        <title>An environmental bacterial taxon with a large and distinct metabolic repertoire.</title>
        <authorList>
            <person name="Wilson M.C."/>
            <person name="Mori T."/>
            <person name="Ruckert C."/>
            <person name="Uria A.R."/>
            <person name="Helf M.J."/>
            <person name="Takada K."/>
            <person name="Gernert C."/>
            <person name="Steffens U.A."/>
            <person name="Heycke N."/>
            <person name="Schmitt S."/>
            <person name="Rinke C."/>
            <person name="Helfrich E.J."/>
            <person name="Brachmann A.O."/>
            <person name="Gurgui C."/>
            <person name="Wakimoto T."/>
            <person name="Kracht M."/>
            <person name="Crusemann M."/>
            <person name="Hentschel U."/>
            <person name="Abe I."/>
            <person name="Matsunaga S."/>
            <person name="Kalinowski J."/>
            <person name="Takeyama H."/>
            <person name="Piel J."/>
        </authorList>
    </citation>
    <scope>NUCLEOTIDE SEQUENCE [LARGE SCALE GENOMIC DNA]</scope>
    <source>
        <strain evidence="12">TSY1</strain>
    </source>
</reference>
<keyword evidence="4" id="KW-0808">Transferase</keyword>
<name>W4LY18_ENTF1</name>
<dbReference type="GO" id="GO:0032324">
    <property type="term" value="P:molybdopterin cofactor biosynthetic process"/>
    <property type="evidence" value="ECO:0007669"/>
    <property type="project" value="UniProtKB-ARBA"/>
</dbReference>
<comment type="cofactor">
    <cofactor evidence="1">
        <name>[4Fe-4S] cluster</name>
        <dbReference type="ChEBI" id="CHEBI:49883"/>
    </cofactor>
</comment>
<dbReference type="SUPFAM" id="SSF52242">
    <property type="entry name" value="Cobalamin (vitamin B12)-binding domain"/>
    <property type="match status" value="1"/>
</dbReference>
<evidence type="ECO:0000256" key="6">
    <source>
        <dbReference type="ARBA" id="ARBA00022723"/>
    </source>
</evidence>
<dbReference type="GO" id="GO:0046872">
    <property type="term" value="F:metal ion binding"/>
    <property type="evidence" value="ECO:0007669"/>
    <property type="project" value="UniProtKB-KW"/>
</dbReference>
<dbReference type="InterPro" id="IPR007197">
    <property type="entry name" value="rSAM"/>
</dbReference>
<dbReference type="CDD" id="cd02068">
    <property type="entry name" value="radical_SAM_B12_BD"/>
    <property type="match status" value="1"/>
</dbReference>
<dbReference type="GO" id="GO:0003824">
    <property type="term" value="F:catalytic activity"/>
    <property type="evidence" value="ECO:0007669"/>
    <property type="project" value="InterPro"/>
</dbReference>
<dbReference type="SUPFAM" id="SSF102114">
    <property type="entry name" value="Radical SAM enzymes"/>
    <property type="match status" value="1"/>
</dbReference>
<keyword evidence="8" id="KW-0411">Iron-sulfur</keyword>
<evidence type="ECO:0000256" key="5">
    <source>
        <dbReference type="ARBA" id="ARBA00022691"/>
    </source>
</evidence>
<dbReference type="Gene3D" id="3.80.30.20">
    <property type="entry name" value="tm_1862 like domain"/>
    <property type="match status" value="1"/>
</dbReference>
<dbReference type="InterPro" id="IPR058240">
    <property type="entry name" value="rSAM_sf"/>
</dbReference>
<dbReference type="InterPro" id="IPR023404">
    <property type="entry name" value="rSAM_horseshoe"/>
</dbReference>
<dbReference type="InterPro" id="IPR034466">
    <property type="entry name" value="Methyltransferase_Class_B"/>
</dbReference>
<evidence type="ECO:0000256" key="3">
    <source>
        <dbReference type="ARBA" id="ARBA00022603"/>
    </source>
</evidence>
<keyword evidence="7" id="KW-0408">Iron</keyword>
<feature type="domain" description="Radical SAM core" evidence="10">
    <location>
        <begin position="187"/>
        <end position="430"/>
    </location>
</feature>
<dbReference type="InterPro" id="IPR006158">
    <property type="entry name" value="Cobalamin-bd"/>
</dbReference>
<keyword evidence="5" id="KW-0949">S-adenosyl-L-methionine</keyword>
<keyword evidence="12" id="KW-1185">Reference proteome</keyword>
<dbReference type="PROSITE" id="PS01305">
    <property type="entry name" value="MOAA_NIFB_PQQE"/>
    <property type="match status" value="1"/>
</dbReference>
<keyword evidence="6" id="KW-0479">Metal-binding</keyword>
<dbReference type="HOGENOM" id="CLU_021572_4_3_7"/>
<keyword evidence="2" id="KW-0004">4Fe-4S</keyword>
<dbReference type="SFLD" id="SFLDG01082">
    <property type="entry name" value="B12-binding_domain_containing"/>
    <property type="match status" value="1"/>
</dbReference>
<evidence type="ECO:0000256" key="7">
    <source>
        <dbReference type="ARBA" id="ARBA00023004"/>
    </source>
</evidence>
<evidence type="ECO:0000256" key="4">
    <source>
        <dbReference type="ARBA" id="ARBA00022679"/>
    </source>
</evidence>
<dbReference type="InterPro" id="IPR051198">
    <property type="entry name" value="BchE-like"/>
</dbReference>
<dbReference type="CDD" id="cd01335">
    <property type="entry name" value="Radical_SAM"/>
    <property type="match status" value="1"/>
</dbReference>
<dbReference type="PANTHER" id="PTHR43409">
    <property type="entry name" value="ANAEROBIC MAGNESIUM-PROTOPORPHYRIN IX MONOMETHYL ESTER CYCLASE-RELATED"/>
    <property type="match status" value="1"/>
</dbReference>
<dbReference type="SFLD" id="SFLDG01123">
    <property type="entry name" value="methyltransferase_(Class_B)"/>
    <property type="match status" value="1"/>
</dbReference>
<dbReference type="InterPro" id="IPR000385">
    <property type="entry name" value="MoaA_NifB_PqqE_Fe-S-bd_CS"/>
</dbReference>
<evidence type="ECO:0000256" key="1">
    <source>
        <dbReference type="ARBA" id="ARBA00001966"/>
    </source>
</evidence>
<evidence type="ECO:0000313" key="11">
    <source>
        <dbReference type="EMBL" id="ETX02656.1"/>
    </source>
</evidence>
<dbReference type="Proteomes" id="UP000019141">
    <property type="component" value="Unassembled WGS sequence"/>
</dbReference>
<dbReference type="Pfam" id="PF02310">
    <property type="entry name" value="B12-binding"/>
    <property type="match status" value="1"/>
</dbReference>
<evidence type="ECO:0000256" key="2">
    <source>
        <dbReference type="ARBA" id="ARBA00022485"/>
    </source>
</evidence>
<sequence>MKVILADAHGPVRGKAQSSPNLGLLYLASYLRSRVENVELRYVPQNWELADHIELIETLQPDLYAMSFTSYGAQVAYHSIRKLKERFPRLPIVCGGPHPSAAARDVLAKTPADLCVLGEGEETFAEIVRQGDSLMDALDDIQGIAYIDANGHYRQTLPRPLIDDLDTIPFPSRDLINERDYTGNDLRRGTPDTEMIITRGCPLRCVFCANPVFRVKGPLYRTRSPESIAHEIDLLYQMGYRELYLHSDELNVRLDWSIEVCKAIAALGHDDLYLQANLRVVPMNAELALWLRKANFWMVRYGIESASERVLKGIKKSMSMEKTERALHLMHEQGIKTYGFFMMFQIWEDEDGNLDYETVDEVNQSVRYIRELWRKDLLHYMAWSVAVPVQGAEMYSIAVRHGIIDEHYYPDEKWLVYDRLPHVSKKAYASIIRKGRLLQGAMALRNGSINWRNWSGLKVKAKDLIFGEQTQ</sequence>
<proteinExistence type="predicted"/>
<dbReference type="SMART" id="SM00729">
    <property type="entry name" value="Elp3"/>
    <property type="match status" value="1"/>
</dbReference>
<dbReference type="InterPro" id="IPR036724">
    <property type="entry name" value="Cobalamin-bd_sf"/>
</dbReference>
<evidence type="ECO:0000313" key="12">
    <source>
        <dbReference type="Proteomes" id="UP000019141"/>
    </source>
</evidence>
<evidence type="ECO:0000259" key="10">
    <source>
        <dbReference type="PROSITE" id="PS51918"/>
    </source>
</evidence>